<evidence type="ECO:0000256" key="1">
    <source>
        <dbReference type="SAM" id="MobiDB-lite"/>
    </source>
</evidence>
<organism evidence="2 3">
    <name type="scientific">Bionectria ochroleuca</name>
    <name type="common">Gliocladium roseum</name>
    <dbReference type="NCBI Taxonomy" id="29856"/>
    <lineage>
        <taxon>Eukaryota</taxon>
        <taxon>Fungi</taxon>
        <taxon>Dikarya</taxon>
        <taxon>Ascomycota</taxon>
        <taxon>Pezizomycotina</taxon>
        <taxon>Sordariomycetes</taxon>
        <taxon>Hypocreomycetidae</taxon>
        <taxon>Hypocreales</taxon>
        <taxon>Bionectriaceae</taxon>
        <taxon>Clonostachys</taxon>
    </lineage>
</organism>
<feature type="compositionally biased region" description="Basic and acidic residues" evidence="1">
    <location>
        <begin position="26"/>
        <end position="46"/>
    </location>
</feature>
<accession>A0ABY6TYL9</accession>
<comment type="caution">
    <text evidence="2">The sequence shown here is derived from an EMBL/GenBank/DDBJ whole genome shotgun (WGS) entry which is preliminary data.</text>
</comment>
<keyword evidence="3" id="KW-1185">Reference proteome</keyword>
<protein>
    <submittedName>
        <fullName evidence="2">Uncharacterized protein</fullName>
    </submittedName>
</protein>
<dbReference type="Proteomes" id="UP000766486">
    <property type="component" value="Unassembled WGS sequence"/>
</dbReference>
<proteinExistence type="predicted"/>
<evidence type="ECO:0000313" key="3">
    <source>
        <dbReference type="Proteomes" id="UP000766486"/>
    </source>
</evidence>
<sequence>MALGHRPMRQFQLKAKKKPLSLADLSPERRVRSQNDDDEPGGHDEASNDNDGSRLYSEWPRKNEDQERSYTEAAINMLRDWWPLAVLLALILILGRN</sequence>
<gene>
    <name evidence="2" type="ORF">CLO192961_LOCUS120466</name>
</gene>
<evidence type="ECO:0000313" key="2">
    <source>
        <dbReference type="EMBL" id="VUC23574.1"/>
    </source>
</evidence>
<feature type="region of interest" description="Disordered" evidence="1">
    <location>
        <begin position="16"/>
        <end position="68"/>
    </location>
</feature>
<reference evidence="2 3" key="1">
    <citation type="submission" date="2019-06" db="EMBL/GenBank/DDBJ databases">
        <authorList>
            <person name="Broberg M."/>
        </authorList>
    </citation>
    <scope>NUCLEOTIDE SEQUENCE [LARGE SCALE GENOMIC DNA]</scope>
</reference>
<name>A0ABY6TYL9_BIOOC</name>
<feature type="compositionally biased region" description="Basic and acidic residues" evidence="1">
    <location>
        <begin position="59"/>
        <end position="68"/>
    </location>
</feature>
<dbReference type="EMBL" id="CABFNS010000709">
    <property type="protein sequence ID" value="VUC23574.1"/>
    <property type="molecule type" value="Genomic_DNA"/>
</dbReference>